<dbReference type="InterPro" id="IPR008701">
    <property type="entry name" value="NPP1"/>
</dbReference>
<dbReference type="PIRSF" id="PIRSF029958">
    <property type="entry name" value="Necrosis-inducing_protein"/>
    <property type="match status" value="1"/>
</dbReference>
<dbReference type="OrthoDB" id="89086at2759"/>
<organism evidence="4 5">
    <name type="scientific">Venturia effusa</name>
    <dbReference type="NCBI Taxonomy" id="50376"/>
    <lineage>
        <taxon>Eukaryota</taxon>
        <taxon>Fungi</taxon>
        <taxon>Dikarya</taxon>
        <taxon>Ascomycota</taxon>
        <taxon>Pezizomycotina</taxon>
        <taxon>Dothideomycetes</taxon>
        <taxon>Pleosporomycetidae</taxon>
        <taxon>Venturiales</taxon>
        <taxon>Venturiaceae</taxon>
        <taxon>Venturia</taxon>
    </lineage>
</organism>
<evidence type="ECO:0000256" key="2">
    <source>
        <dbReference type="ARBA" id="ARBA00023026"/>
    </source>
</evidence>
<dbReference type="STRING" id="50376.A0A517LJH7"/>
<evidence type="ECO:0000313" key="4">
    <source>
        <dbReference type="EMBL" id="QDS75795.1"/>
    </source>
</evidence>
<feature type="signal peptide" evidence="3">
    <location>
        <begin position="1"/>
        <end position="19"/>
    </location>
</feature>
<proteinExistence type="inferred from homology"/>
<keyword evidence="2" id="KW-0843">Virulence</keyword>
<name>A0A517LJH7_9PEZI</name>
<keyword evidence="3" id="KW-0732">Signal</keyword>
<feature type="chain" id="PRO_5022181294" evidence="3">
    <location>
        <begin position="20"/>
        <end position="226"/>
    </location>
</feature>
<dbReference type="Proteomes" id="UP000316270">
    <property type="component" value="Chromosome 14"/>
</dbReference>
<evidence type="ECO:0000256" key="3">
    <source>
        <dbReference type="SAM" id="SignalP"/>
    </source>
</evidence>
<dbReference type="AlphaFoldDB" id="A0A517LJH7"/>
<gene>
    <name evidence="4" type="ORF">FKW77_000112</name>
</gene>
<dbReference type="EMBL" id="CP042198">
    <property type="protein sequence ID" value="QDS75795.1"/>
    <property type="molecule type" value="Genomic_DNA"/>
</dbReference>
<evidence type="ECO:0000313" key="5">
    <source>
        <dbReference type="Proteomes" id="UP000316270"/>
    </source>
</evidence>
<dbReference type="PANTHER" id="PTHR33657:SF8">
    <property type="entry name" value="DOMAIN PROTEIN, PUTATIVE (AFU_ORTHOLOGUE AFUA_5G00600)-RELATED"/>
    <property type="match status" value="1"/>
</dbReference>
<keyword evidence="5" id="KW-1185">Reference proteome</keyword>
<evidence type="ECO:0000256" key="1">
    <source>
        <dbReference type="ARBA" id="ARBA00009520"/>
    </source>
</evidence>
<sequence length="226" mass="24086">MTIFPCLLAALVASLLVQAGLIERQDTVGNDDIVGLAAAIPSGAAGAVYKAYQPYLYVYNGCVPFPAVDASGNTNEGLSPSGASNGDCSISTGQVYVRAAQSGSYYGVMYAWYMPKDEPSDGLGHRHEWEGVIPFVPLLMAWIGGWDCSTTEFTLSGTSPLIKYESVWPINHQMWQTTTVGGMQPMVAWESLTAVVQNALETTDFGDATVPFKDSTFATNLAAASF</sequence>
<dbReference type="PANTHER" id="PTHR33657">
    <property type="entry name" value="DOMAIN PROTEIN, PUTATIVE (AFU_ORTHOLOGUE AFUA_5G00600)-RELATED"/>
    <property type="match status" value="1"/>
</dbReference>
<comment type="similarity">
    <text evidence="1">Belongs to the Necrosis inducing protein (NPP1) family.</text>
</comment>
<reference evidence="4 5" key="1">
    <citation type="submission" date="2019-07" db="EMBL/GenBank/DDBJ databases">
        <title>Finished genome of Venturia effusa.</title>
        <authorList>
            <person name="Young C.A."/>
            <person name="Cox M.P."/>
            <person name="Ganley A.R.D."/>
            <person name="David W.J."/>
        </authorList>
    </citation>
    <scope>NUCLEOTIDE SEQUENCE [LARGE SCALE GENOMIC DNA]</scope>
    <source>
        <strain evidence="5">albino</strain>
    </source>
</reference>
<protein>
    <submittedName>
        <fullName evidence="4">Uncharacterized protein</fullName>
    </submittedName>
</protein>
<dbReference type="Pfam" id="PF05630">
    <property type="entry name" value="NPP1"/>
    <property type="match status" value="1"/>
</dbReference>
<accession>A0A517LJH7</accession>